<dbReference type="InterPro" id="IPR036047">
    <property type="entry name" value="F-box-like_dom_sf"/>
</dbReference>
<dbReference type="Gene3D" id="3.80.10.10">
    <property type="entry name" value="Ribonuclease Inhibitor"/>
    <property type="match status" value="1"/>
</dbReference>
<protein>
    <recommendedName>
        <fullName evidence="1">F-box domain-containing protein</fullName>
    </recommendedName>
</protein>
<feature type="non-terminal residue" evidence="2">
    <location>
        <position position="1"/>
    </location>
</feature>
<evidence type="ECO:0000259" key="1">
    <source>
        <dbReference type="PROSITE" id="PS50181"/>
    </source>
</evidence>
<feature type="domain" description="F-box" evidence="1">
    <location>
        <begin position="1"/>
        <end position="44"/>
    </location>
</feature>
<dbReference type="GeneID" id="54280428"/>
<dbReference type="AlphaFoldDB" id="A0A6A5XDX6"/>
<accession>A0A6A5XDX6</accession>
<dbReference type="Proteomes" id="UP000799778">
    <property type="component" value="Unassembled WGS sequence"/>
</dbReference>
<dbReference type="EMBL" id="ML978075">
    <property type="protein sequence ID" value="KAF2011063.1"/>
    <property type="molecule type" value="Genomic_DNA"/>
</dbReference>
<feature type="non-terminal residue" evidence="2">
    <location>
        <position position="337"/>
    </location>
</feature>
<evidence type="ECO:0000313" key="2">
    <source>
        <dbReference type="EMBL" id="KAF2011063.1"/>
    </source>
</evidence>
<evidence type="ECO:0000313" key="3">
    <source>
        <dbReference type="Proteomes" id="UP000799778"/>
    </source>
</evidence>
<dbReference type="RefSeq" id="XP_033379402.1">
    <property type="nucleotide sequence ID" value="XM_033523031.1"/>
</dbReference>
<sequence>LPTELVEAIASYLPLTDFRRLRLLCSSLTQQVHHQFKHRFFQQHTLDWTVAGFQTLSNIVNDDQFRSSLQSIVIVSTPLQQMRLWMASRRAVASLYPGPQTEPSEEEIRLTDETNKAAKFWNESRHDYTSLTATFERLRSIDSIVFAYDGMDKTWSKFGRFYCERSTNEMSRPFIVTMAAIAESHFHVRTMTMHEEKKYGAVGIGRLESLAPRLSTLQDALGHIQTLRLNLRDWRSPEEGFDPPVRRTPFVVRFLSCFKNLRSFEFSCYSSLEDNIFSEMATHCKFPYLERCDLGLIRLVSMDDLFNFLNPAKGHLRSLTLSNMVLRDETVSWSDLL</sequence>
<dbReference type="InterPro" id="IPR001810">
    <property type="entry name" value="F-box_dom"/>
</dbReference>
<organism evidence="2 3">
    <name type="scientific">Aaosphaeria arxii CBS 175.79</name>
    <dbReference type="NCBI Taxonomy" id="1450172"/>
    <lineage>
        <taxon>Eukaryota</taxon>
        <taxon>Fungi</taxon>
        <taxon>Dikarya</taxon>
        <taxon>Ascomycota</taxon>
        <taxon>Pezizomycotina</taxon>
        <taxon>Dothideomycetes</taxon>
        <taxon>Pleosporomycetidae</taxon>
        <taxon>Pleosporales</taxon>
        <taxon>Pleosporales incertae sedis</taxon>
        <taxon>Aaosphaeria</taxon>
    </lineage>
</organism>
<proteinExistence type="predicted"/>
<keyword evidence="3" id="KW-1185">Reference proteome</keyword>
<reference evidence="2" key="1">
    <citation type="journal article" date="2020" name="Stud. Mycol.">
        <title>101 Dothideomycetes genomes: a test case for predicting lifestyles and emergence of pathogens.</title>
        <authorList>
            <person name="Haridas S."/>
            <person name="Albert R."/>
            <person name="Binder M."/>
            <person name="Bloem J."/>
            <person name="Labutti K."/>
            <person name="Salamov A."/>
            <person name="Andreopoulos B."/>
            <person name="Baker S."/>
            <person name="Barry K."/>
            <person name="Bills G."/>
            <person name="Bluhm B."/>
            <person name="Cannon C."/>
            <person name="Castanera R."/>
            <person name="Culley D."/>
            <person name="Daum C."/>
            <person name="Ezra D."/>
            <person name="Gonzalez J."/>
            <person name="Henrissat B."/>
            <person name="Kuo A."/>
            <person name="Liang C."/>
            <person name="Lipzen A."/>
            <person name="Lutzoni F."/>
            <person name="Magnuson J."/>
            <person name="Mondo S."/>
            <person name="Nolan M."/>
            <person name="Ohm R."/>
            <person name="Pangilinan J."/>
            <person name="Park H.-J."/>
            <person name="Ramirez L."/>
            <person name="Alfaro M."/>
            <person name="Sun H."/>
            <person name="Tritt A."/>
            <person name="Yoshinaga Y."/>
            <person name="Zwiers L.-H."/>
            <person name="Turgeon B."/>
            <person name="Goodwin S."/>
            <person name="Spatafora J."/>
            <person name="Crous P."/>
            <person name="Grigoriev I."/>
        </authorList>
    </citation>
    <scope>NUCLEOTIDE SEQUENCE</scope>
    <source>
        <strain evidence="2">CBS 175.79</strain>
    </source>
</reference>
<dbReference type="OrthoDB" id="10261563at2759"/>
<dbReference type="PROSITE" id="PS50181">
    <property type="entry name" value="FBOX"/>
    <property type="match status" value="1"/>
</dbReference>
<name>A0A6A5XDX6_9PLEO</name>
<gene>
    <name evidence="2" type="ORF">BU24DRAFT_330864</name>
</gene>
<dbReference type="InterPro" id="IPR032675">
    <property type="entry name" value="LRR_dom_sf"/>
</dbReference>
<dbReference type="SUPFAM" id="SSF81383">
    <property type="entry name" value="F-box domain"/>
    <property type="match status" value="1"/>
</dbReference>